<keyword evidence="1" id="KW-0812">Transmembrane</keyword>
<keyword evidence="1" id="KW-0472">Membrane</keyword>
<accession>A0AAJ3DHP3</accession>
<dbReference type="RefSeq" id="WP_154229649.1">
    <property type="nucleotide sequence ID" value="NZ_CP045309.1"/>
</dbReference>
<reference evidence="2 5" key="2">
    <citation type="submission" date="2020-02" db="EMBL/GenBank/DDBJ databases">
        <title>WGS of Micromonospora spp. isolated from hot spring.</title>
        <authorList>
            <person name="Thawai C."/>
        </authorList>
    </citation>
    <scope>NUCLEOTIDE SEQUENCE [LARGE SCALE GENOMIC DNA]</scope>
    <source>
        <strain evidence="2 5">TMS7</strain>
    </source>
</reference>
<proteinExistence type="predicted"/>
<dbReference type="Proteomes" id="UP000477779">
    <property type="component" value="Unassembled WGS sequence"/>
</dbReference>
<dbReference type="AlphaFoldDB" id="A0AAJ3DHP3"/>
<keyword evidence="1" id="KW-1133">Transmembrane helix</keyword>
<dbReference type="Proteomes" id="UP000402241">
    <property type="component" value="Chromosome"/>
</dbReference>
<name>A0AAJ3DHP3_9ACTN</name>
<evidence type="ECO:0000313" key="2">
    <source>
        <dbReference type="EMBL" id="NES26326.1"/>
    </source>
</evidence>
<dbReference type="EMBL" id="CP045309">
    <property type="protein sequence ID" value="QGL50506.1"/>
    <property type="molecule type" value="Genomic_DNA"/>
</dbReference>
<evidence type="ECO:0000313" key="5">
    <source>
        <dbReference type="Proteomes" id="UP000477779"/>
    </source>
</evidence>
<dbReference type="EMBL" id="JAAHBZ010000001">
    <property type="protein sequence ID" value="NES26326.1"/>
    <property type="molecule type" value="Genomic_DNA"/>
</dbReference>
<sequence length="267" mass="28046">MEIEDGLSEPPADRAGHHRRTTLAVAAAAIGLALVGSFLLRQQRATEQVAPAKPAPTDGPSALPWVSAMVARDGRSVTVYAGTSAQCKELVQPQVAIAGQDGTQVTVAVQARVLAAVDCTTTGTAVPLVLSLPEPLGGRVLRDAASGELPPTYFERDLPGLGSDERWSPHPGQWASTDEHWYQGYNGPEGSHFTVSAGRTAEVTRPAGGAAVTIGAHDGVVTGAAGTSWTLWWTAGQVTYSLRLTPAEGSTFTLEQFRREVARLAWS</sequence>
<protein>
    <submittedName>
        <fullName evidence="2">Uncharacterized protein</fullName>
    </submittedName>
</protein>
<evidence type="ECO:0000313" key="3">
    <source>
        <dbReference type="EMBL" id="QGL50506.1"/>
    </source>
</evidence>
<evidence type="ECO:0000256" key="1">
    <source>
        <dbReference type="SAM" id="Phobius"/>
    </source>
</evidence>
<keyword evidence="4" id="KW-1185">Reference proteome</keyword>
<reference evidence="3 4" key="1">
    <citation type="submission" date="2019-10" db="EMBL/GenBank/DDBJ databases">
        <title>Genome Sequence of Micromonospora terminaliae DSM 101760.</title>
        <authorList>
            <person name="Guo L."/>
        </authorList>
    </citation>
    <scope>NUCLEOTIDE SEQUENCE [LARGE SCALE GENOMIC DNA]</scope>
    <source>
        <strain evidence="3 4">DSM 101760</strain>
    </source>
</reference>
<gene>
    <name evidence="2" type="ORF">G3561_01975</name>
    <name evidence="3" type="ORF">GCE86_27900</name>
</gene>
<organism evidence="2 5">
    <name type="scientific">Micromonospora terminaliae</name>
    <dbReference type="NCBI Taxonomy" id="1914461"/>
    <lineage>
        <taxon>Bacteria</taxon>
        <taxon>Bacillati</taxon>
        <taxon>Actinomycetota</taxon>
        <taxon>Actinomycetes</taxon>
        <taxon>Micromonosporales</taxon>
        <taxon>Micromonosporaceae</taxon>
        <taxon>Micromonospora</taxon>
    </lineage>
</organism>
<feature type="transmembrane region" description="Helical" evidence="1">
    <location>
        <begin position="21"/>
        <end position="40"/>
    </location>
</feature>
<evidence type="ECO:0000313" key="4">
    <source>
        <dbReference type="Proteomes" id="UP000402241"/>
    </source>
</evidence>